<dbReference type="Gene3D" id="3.90.210.10">
    <property type="entry name" value="Heat-Labile Enterotoxin, subunit A"/>
    <property type="match status" value="1"/>
</dbReference>
<dbReference type="SUPFAM" id="SSF56399">
    <property type="entry name" value="ADP-ribosylation"/>
    <property type="match status" value="1"/>
</dbReference>
<gene>
    <name evidence="1" type="ORF">DCC88_06325</name>
</gene>
<accession>A0A369KRG5</accession>
<comment type="caution">
    <text evidence="1">The sequence shown here is derived from an EMBL/GenBank/DDBJ whole genome shotgun (WGS) entry which is preliminary data.</text>
</comment>
<protein>
    <submittedName>
        <fullName evidence="1">Uncharacterized protein</fullName>
    </submittedName>
</protein>
<reference evidence="1" key="1">
    <citation type="submission" date="2018-04" db="EMBL/GenBank/DDBJ databases">
        <title>Draft genome sequence of the Candidatus Spirobacillus cienkowskii, a pathogen of freshwater Daphnia species, reconstructed from hemolymph metagenomic reads.</title>
        <authorList>
            <person name="Bresciani L."/>
            <person name="Lemos L.N."/>
            <person name="Wale N."/>
            <person name="Lin J.Y."/>
            <person name="Fernandes G.R."/>
            <person name="Duffy M.A."/>
            <person name="Rodrigues J.M."/>
        </authorList>
    </citation>
    <scope>NUCLEOTIDE SEQUENCE [LARGE SCALE GENOMIC DNA]</scope>
    <source>
        <strain evidence="1">Binning01</strain>
    </source>
</reference>
<evidence type="ECO:0000313" key="2">
    <source>
        <dbReference type="Proteomes" id="UP000253934"/>
    </source>
</evidence>
<dbReference type="EMBL" id="QOVW01000065">
    <property type="protein sequence ID" value="RDB36192.1"/>
    <property type="molecule type" value="Genomic_DNA"/>
</dbReference>
<organism evidence="1 2">
    <name type="scientific">Spirobacillus cienkowskii</name>
    <dbReference type="NCBI Taxonomy" id="495820"/>
    <lineage>
        <taxon>Bacteria</taxon>
        <taxon>Pseudomonadati</taxon>
        <taxon>Bdellovibrionota</taxon>
        <taxon>Oligoflexia</taxon>
        <taxon>Silvanigrellales</taxon>
        <taxon>Spirobacillus</taxon>
    </lineage>
</organism>
<dbReference type="Proteomes" id="UP000253934">
    <property type="component" value="Unassembled WGS sequence"/>
</dbReference>
<evidence type="ECO:0000313" key="1">
    <source>
        <dbReference type="EMBL" id="RDB36192.1"/>
    </source>
</evidence>
<sequence>MFLIKNFLKITFIIFLFLGFYRREIYSMDPGIENNNIIPNRVYRTSPSAPKEKFLLGFSRSTNYHTDLGLHITGDPGQFSGFISTTSNRQYAVSFAQAYAMGWWNVREFYLYEIVPQNNFVSVTDTYERALRETDNPIIRQQLENLRHIYTWENEYAALYEIHPETIISATRYEFDMNSRRFVEREEIVNTVTRESRTEPHVIPMLHPDTYSIGTYRNVYYSYNGTSAGFACAEVPSNAHAMKKRNDNLPENNLCPKESLRALEVVENPNYFLPKTQFKFKLSVFNKGKYCLNPASQYYVYIDFCEVAAHWNFTEFGQIITEVDDGHKKQYYCLVAGKLQKDYIKLEICDLNDYKQFWKLVDLDKDNLTIASLDNRYIASSYNYYIYLANNYKSGSVIKIHRSDALMLQNKTKALVQFSVDPLMVENKYVLYPTSKGYMFVDSPSSLNKYVNFYNAHNNSLFSSYGHERNGPQVCYFSSLLKSGGGAWGWINSDYCSNQGSMTHEYRWFFKLNSNNTDYNIFDFAGNILRVDNISGSTNRYFAYTAYFSWADKNKNIEAVTLNFPATHYARTFSLTSTIQVQNKLYRNQMSYNALKEVYSKLYFNLKQKIQTKMLVPKEKQE</sequence>
<proteinExistence type="predicted"/>
<name>A0A369KRG5_9BACT</name>
<keyword evidence="2" id="KW-1185">Reference proteome</keyword>
<dbReference type="AlphaFoldDB" id="A0A369KRG5"/>